<keyword evidence="10" id="KW-0934">Plastid</keyword>
<geneLocation type="chloroplast" evidence="10"/>
<dbReference type="FunFam" id="1.10.1900.20:FF:000001">
    <property type="entry name" value="50S ribosomal protein L20"/>
    <property type="match status" value="1"/>
</dbReference>
<dbReference type="Pfam" id="PF00453">
    <property type="entry name" value="Ribosomal_L20"/>
    <property type="match status" value="1"/>
</dbReference>
<evidence type="ECO:0000256" key="7">
    <source>
        <dbReference type="HAMAP-Rule" id="MF_00382"/>
    </source>
</evidence>
<dbReference type="EMBL" id="MN400660">
    <property type="protein sequence ID" value="QFO90559.1"/>
    <property type="molecule type" value="Genomic_DNA"/>
</dbReference>
<accession>A0A1D8D7B9</accession>
<dbReference type="GO" id="GO:0019843">
    <property type="term" value="F:rRNA binding"/>
    <property type="evidence" value="ECO:0007669"/>
    <property type="project" value="UniProtKB-UniRule"/>
</dbReference>
<dbReference type="GO" id="GO:0009507">
    <property type="term" value="C:chloroplast"/>
    <property type="evidence" value="ECO:0007669"/>
    <property type="project" value="UniProtKB-SubCell"/>
</dbReference>
<evidence type="ECO:0000313" key="9">
    <source>
        <dbReference type="EMBL" id="ANV27777.1"/>
    </source>
</evidence>
<dbReference type="InterPro" id="IPR035566">
    <property type="entry name" value="Ribosomal_protein_bL20_C"/>
</dbReference>
<evidence type="ECO:0000313" key="10">
    <source>
        <dbReference type="EMBL" id="AOS85955.1"/>
    </source>
</evidence>
<dbReference type="EMBL" id="KT820667">
    <property type="protein sequence ID" value="AOS85955.1"/>
    <property type="molecule type" value="Genomic_DNA"/>
</dbReference>
<dbReference type="GO" id="GO:0005840">
    <property type="term" value="C:ribosome"/>
    <property type="evidence" value="ECO:0007669"/>
    <property type="project" value="UniProtKB-KW"/>
</dbReference>
<dbReference type="SUPFAM" id="SSF74731">
    <property type="entry name" value="Ribosomal protein L20"/>
    <property type="match status" value="1"/>
</dbReference>
<dbReference type="GO" id="GO:0006412">
    <property type="term" value="P:translation"/>
    <property type="evidence" value="ECO:0007669"/>
    <property type="project" value="InterPro"/>
</dbReference>
<gene>
    <name evidence="7 10" type="primary">rpl20</name>
    <name evidence="10" type="ORF">AkorCp044</name>
</gene>
<keyword evidence="2 7" id="KW-0699">rRNA-binding</keyword>
<sequence>MTRIRRGYIARRRRTKIRLFASTFRGAHSRLTRTTFQQKMRALVSAHRDRGRQKRNFRRLWITRINAGIRENDLYNSYNRSIHDMYKRKRLINRKMLAQIGVLSMNSFYEIYSRIIDDCRVAPIRVVSIYDVTLYQYNIHDYDIPFYY</sequence>
<keyword evidence="3 7" id="KW-0694">RNA-binding</keyword>
<dbReference type="PRINTS" id="PR00062">
    <property type="entry name" value="RIBOSOMALL20"/>
</dbReference>
<comment type="similarity">
    <text evidence="1 7 8">Belongs to the bacterial ribosomal protein bL20 family.</text>
</comment>
<dbReference type="GO" id="GO:0000027">
    <property type="term" value="P:ribosomal large subunit assembly"/>
    <property type="evidence" value="ECO:0007669"/>
    <property type="project" value="UniProtKB-UniRule"/>
</dbReference>
<evidence type="ECO:0000313" key="11">
    <source>
        <dbReference type="EMBL" id="QFO90559.1"/>
    </source>
</evidence>
<proteinExistence type="inferred from homology"/>
<comment type="subcellular location">
    <subcellularLocation>
        <location evidence="7">Plastid</location>
        <location evidence="7">Chloroplast</location>
    </subcellularLocation>
</comment>
<dbReference type="AlphaFoldDB" id="A0A1D8D7B9"/>
<dbReference type="NCBIfam" id="TIGR01032">
    <property type="entry name" value="rplT_bact"/>
    <property type="match status" value="1"/>
</dbReference>
<evidence type="ECO:0000256" key="6">
    <source>
        <dbReference type="ARBA" id="ARBA00035295"/>
    </source>
</evidence>
<dbReference type="GeneID" id="29292576"/>
<evidence type="ECO:0000256" key="3">
    <source>
        <dbReference type="ARBA" id="ARBA00022884"/>
    </source>
</evidence>
<evidence type="ECO:0000256" key="2">
    <source>
        <dbReference type="ARBA" id="ARBA00022730"/>
    </source>
</evidence>
<dbReference type="InterPro" id="IPR005813">
    <property type="entry name" value="Ribosomal_bL20"/>
</dbReference>
<dbReference type="PROSITE" id="PS00937">
    <property type="entry name" value="RIBOSOMAL_L20"/>
    <property type="match status" value="1"/>
</dbReference>
<reference evidence="9" key="2">
    <citation type="submission" date="2015-12" db="EMBL/GenBank/DDBJ databases">
        <title>The complete chloroplast genome of A. coreanum.</title>
        <authorList>
            <person name="Kim W.J."/>
            <person name="Yang S."/>
            <person name="Lee J.-H."/>
            <person name="Han K."/>
            <person name="Moon B.C."/>
        </authorList>
    </citation>
    <scope>NUCLEOTIDE SEQUENCE</scope>
</reference>
<dbReference type="RefSeq" id="YP_009308584.1">
    <property type="nucleotide sequence ID" value="NC_031421.1"/>
</dbReference>
<name>A0A1D8D7B9_ACOCO</name>
<comment type="function">
    <text evidence="7">Binds directly to 23S ribosomal RNA and is necessary for the in vitro assembly process of the 50S ribosomal subunit. It is not involved in the protein synthesizing functions of that subunit.</text>
</comment>
<dbReference type="CDD" id="cd07026">
    <property type="entry name" value="Ribosomal_L20"/>
    <property type="match status" value="1"/>
</dbReference>
<evidence type="ECO:0000256" key="1">
    <source>
        <dbReference type="ARBA" id="ARBA00007698"/>
    </source>
</evidence>
<keyword evidence="4 7" id="KW-0689">Ribosomal protein</keyword>
<evidence type="ECO:0000256" key="8">
    <source>
        <dbReference type="RuleBase" id="RU000561"/>
    </source>
</evidence>
<dbReference type="GO" id="GO:1990904">
    <property type="term" value="C:ribonucleoprotein complex"/>
    <property type="evidence" value="ECO:0007669"/>
    <property type="project" value="UniProtKB-KW"/>
</dbReference>
<keyword evidence="5 7" id="KW-0687">Ribonucleoprotein</keyword>
<protein>
    <recommendedName>
        <fullName evidence="6 7">Large ribosomal subunit protein bL20c</fullName>
    </recommendedName>
</protein>
<reference evidence="11" key="3">
    <citation type="submission" date="2019-09" db="EMBL/GenBank/DDBJ databases">
        <title>The complete chloroplast genome of Aconitum coreanum (H. Lev.) Rapaics (Ranunculaceae).</title>
        <authorList>
            <person name="Kim Y."/>
            <person name="Yi J.-S."/>
            <person name="Min J."/>
            <person name="Xi H."/>
            <person name="Kim D.Y."/>
            <person name="Son J."/>
            <person name="Park J."/>
            <person name="Jeon J.-I."/>
        </authorList>
    </citation>
    <scope>NUCLEOTIDE SEQUENCE</scope>
</reference>
<evidence type="ECO:0000256" key="5">
    <source>
        <dbReference type="ARBA" id="ARBA00023274"/>
    </source>
</evidence>
<dbReference type="InterPro" id="IPR049946">
    <property type="entry name" value="RIBOSOMAL_L20_CS"/>
</dbReference>
<dbReference type="HAMAP" id="MF_00382">
    <property type="entry name" value="Ribosomal_bL20"/>
    <property type="match status" value="1"/>
</dbReference>
<dbReference type="PANTHER" id="PTHR10986">
    <property type="entry name" value="39S RIBOSOMAL PROTEIN L20"/>
    <property type="match status" value="1"/>
</dbReference>
<keyword evidence="10" id="KW-0150">Chloroplast</keyword>
<evidence type="ECO:0000256" key="4">
    <source>
        <dbReference type="ARBA" id="ARBA00022980"/>
    </source>
</evidence>
<dbReference type="EMBL" id="KU318669">
    <property type="protein sequence ID" value="ANV27777.1"/>
    <property type="molecule type" value="Genomic_DNA"/>
</dbReference>
<dbReference type="Gene3D" id="6.10.160.10">
    <property type="match status" value="1"/>
</dbReference>
<dbReference type="Gene3D" id="1.10.1900.20">
    <property type="entry name" value="Ribosomal protein L20"/>
    <property type="match status" value="1"/>
</dbReference>
<reference evidence="10" key="1">
    <citation type="submission" date="2015-09" db="EMBL/GenBank/DDBJ databases">
        <title>Complete chloroplast genomes of Aconitum species from Korea.</title>
        <authorList>
            <person name="Kim G.-B."/>
            <person name="Lim C.-E."/>
            <person name="Mun J.-H."/>
        </authorList>
    </citation>
    <scope>NUCLEOTIDE SEQUENCE</scope>
</reference>
<organism evidence="10">
    <name type="scientific">Aconitum coreanum</name>
    <name type="common">Korean monkshood</name>
    <name type="synonym">Aconitum delavayi var. coreanum</name>
    <dbReference type="NCBI Taxonomy" id="662772"/>
    <lineage>
        <taxon>Eukaryota</taxon>
        <taxon>Viridiplantae</taxon>
        <taxon>Streptophyta</taxon>
        <taxon>Embryophyta</taxon>
        <taxon>Tracheophyta</taxon>
        <taxon>Spermatophyta</taxon>
        <taxon>Magnoliopsida</taxon>
        <taxon>Ranunculales</taxon>
        <taxon>Ranunculaceae</taxon>
        <taxon>Ranunculoideae</taxon>
        <taxon>Delphinieae</taxon>
        <taxon>Aconitum</taxon>
    </lineage>
</organism>
<dbReference type="GO" id="GO:0003735">
    <property type="term" value="F:structural constituent of ribosome"/>
    <property type="evidence" value="ECO:0007669"/>
    <property type="project" value="InterPro"/>
</dbReference>